<dbReference type="AlphaFoldDB" id="A0A182QJR6"/>
<dbReference type="EnsemblMetazoa" id="AFAF011650-RA">
    <property type="protein sequence ID" value="AFAF011650-PA"/>
    <property type="gene ID" value="AFAF011650"/>
</dbReference>
<sequence length="262" mass="29333">MARNYEITRIPTIPEGPDGSECLEDTQPPSELFRSIASPPIDASLLKATIDGHECRLPFEVLQRTPTYATIPHLDETSISRQPFQCPAGHCQQLCCLFMFATHVTFDHKDVLVEMLWPDETNTVLVDPHAPDGEDPRCHKLYLVSGKIRGLGDGKHRDKLPFALMSSKFTLNGTRCLLLWITGPDAGGSLRQRYTMEAGRNDPSRLLPYAVAFSGEIVPLHDSQDADVIHRAGAGLVIPEQQLHFLTHNRTKLLEVCVHFYR</sequence>
<evidence type="ECO:0000313" key="2">
    <source>
        <dbReference type="Proteomes" id="UP000075886"/>
    </source>
</evidence>
<dbReference type="STRING" id="69004.A0A182QJR6"/>
<dbReference type="EMBL" id="AXCN02000584">
    <property type="status" value="NOT_ANNOTATED_CDS"/>
    <property type="molecule type" value="Genomic_DNA"/>
</dbReference>
<dbReference type="VEuPathDB" id="VectorBase:AFAF011650"/>
<proteinExistence type="predicted"/>
<reference evidence="1" key="2">
    <citation type="submission" date="2020-05" db="UniProtKB">
        <authorList>
            <consortium name="EnsemblMetazoa"/>
        </authorList>
    </citation>
    <scope>IDENTIFICATION</scope>
    <source>
        <strain evidence="1">FAR1</strain>
    </source>
</reference>
<dbReference type="Proteomes" id="UP000075886">
    <property type="component" value="Unassembled WGS sequence"/>
</dbReference>
<name>A0A182QJR6_9DIPT</name>
<reference evidence="2" key="1">
    <citation type="submission" date="2014-01" db="EMBL/GenBank/DDBJ databases">
        <title>The Genome Sequence of Anopheles farauti FAR1 (V2).</title>
        <authorList>
            <consortium name="The Broad Institute Genomics Platform"/>
            <person name="Neafsey D.E."/>
            <person name="Besansky N."/>
            <person name="Howell P."/>
            <person name="Walton C."/>
            <person name="Young S.K."/>
            <person name="Zeng Q."/>
            <person name="Gargeya S."/>
            <person name="Fitzgerald M."/>
            <person name="Haas B."/>
            <person name="Abouelleil A."/>
            <person name="Allen A.W."/>
            <person name="Alvarado L."/>
            <person name="Arachchi H.M."/>
            <person name="Berlin A.M."/>
            <person name="Chapman S.B."/>
            <person name="Gainer-Dewar J."/>
            <person name="Goldberg J."/>
            <person name="Griggs A."/>
            <person name="Gujja S."/>
            <person name="Hansen M."/>
            <person name="Howarth C."/>
            <person name="Imamovic A."/>
            <person name="Ireland A."/>
            <person name="Larimer J."/>
            <person name="McCowan C."/>
            <person name="Murphy C."/>
            <person name="Pearson M."/>
            <person name="Poon T.W."/>
            <person name="Priest M."/>
            <person name="Roberts A."/>
            <person name="Saif S."/>
            <person name="Shea T."/>
            <person name="Sisk P."/>
            <person name="Sykes S."/>
            <person name="Wortman J."/>
            <person name="Nusbaum C."/>
            <person name="Birren B."/>
        </authorList>
    </citation>
    <scope>NUCLEOTIDE SEQUENCE [LARGE SCALE GENOMIC DNA]</scope>
    <source>
        <strain evidence="2">FAR1</strain>
    </source>
</reference>
<accession>A0A182QJR6</accession>
<evidence type="ECO:0000313" key="1">
    <source>
        <dbReference type="EnsemblMetazoa" id="AFAF011650-PA"/>
    </source>
</evidence>
<keyword evidence="2" id="KW-1185">Reference proteome</keyword>
<organism evidence="1 2">
    <name type="scientific">Anopheles farauti</name>
    <dbReference type="NCBI Taxonomy" id="69004"/>
    <lineage>
        <taxon>Eukaryota</taxon>
        <taxon>Metazoa</taxon>
        <taxon>Ecdysozoa</taxon>
        <taxon>Arthropoda</taxon>
        <taxon>Hexapoda</taxon>
        <taxon>Insecta</taxon>
        <taxon>Pterygota</taxon>
        <taxon>Neoptera</taxon>
        <taxon>Endopterygota</taxon>
        <taxon>Diptera</taxon>
        <taxon>Nematocera</taxon>
        <taxon>Culicoidea</taxon>
        <taxon>Culicidae</taxon>
        <taxon>Anophelinae</taxon>
        <taxon>Anopheles</taxon>
    </lineage>
</organism>
<protein>
    <submittedName>
        <fullName evidence="1">Uncharacterized protein</fullName>
    </submittedName>
</protein>